<keyword evidence="2" id="KW-1185">Reference proteome</keyword>
<name>A0A8J5T2R7_HOMAM</name>
<dbReference type="EMBL" id="JAHLQT010011632">
    <property type="protein sequence ID" value="KAG7172021.1"/>
    <property type="molecule type" value="Genomic_DNA"/>
</dbReference>
<gene>
    <name evidence="1" type="ORF">Hamer_G000995</name>
</gene>
<dbReference type="Proteomes" id="UP000747542">
    <property type="component" value="Unassembled WGS sequence"/>
</dbReference>
<proteinExistence type="predicted"/>
<accession>A0A8J5T2R7</accession>
<comment type="caution">
    <text evidence="1">The sequence shown here is derived from an EMBL/GenBank/DDBJ whole genome shotgun (WGS) entry which is preliminary data.</text>
</comment>
<protein>
    <submittedName>
        <fullName evidence="1">Uncharacterized protein</fullName>
    </submittedName>
</protein>
<organism evidence="1 2">
    <name type="scientific">Homarus americanus</name>
    <name type="common">American lobster</name>
    <dbReference type="NCBI Taxonomy" id="6706"/>
    <lineage>
        <taxon>Eukaryota</taxon>
        <taxon>Metazoa</taxon>
        <taxon>Ecdysozoa</taxon>
        <taxon>Arthropoda</taxon>
        <taxon>Crustacea</taxon>
        <taxon>Multicrustacea</taxon>
        <taxon>Malacostraca</taxon>
        <taxon>Eumalacostraca</taxon>
        <taxon>Eucarida</taxon>
        <taxon>Decapoda</taxon>
        <taxon>Pleocyemata</taxon>
        <taxon>Astacidea</taxon>
        <taxon>Nephropoidea</taxon>
        <taxon>Nephropidae</taxon>
        <taxon>Homarus</taxon>
    </lineage>
</organism>
<reference evidence="1" key="1">
    <citation type="journal article" date="2021" name="Sci. Adv.">
        <title>The American lobster genome reveals insights on longevity, neural, and immune adaptations.</title>
        <authorList>
            <person name="Polinski J.M."/>
            <person name="Zimin A.V."/>
            <person name="Clark K.F."/>
            <person name="Kohn A.B."/>
            <person name="Sadowski N."/>
            <person name="Timp W."/>
            <person name="Ptitsyn A."/>
            <person name="Khanna P."/>
            <person name="Romanova D.Y."/>
            <person name="Williams P."/>
            <person name="Greenwood S.J."/>
            <person name="Moroz L.L."/>
            <person name="Walt D.R."/>
            <person name="Bodnar A.G."/>
        </authorList>
    </citation>
    <scope>NUCLEOTIDE SEQUENCE</scope>
    <source>
        <strain evidence="1">GMGI-L3</strain>
    </source>
</reference>
<evidence type="ECO:0000313" key="1">
    <source>
        <dbReference type="EMBL" id="KAG7172021.1"/>
    </source>
</evidence>
<dbReference type="AlphaFoldDB" id="A0A8J5T2R7"/>
<evidence type="ECO:0000313" key="2">
    <source>
        <dbReference type="Proteomes" id="UP000747542"/>
    </source>
</evidence>
<sequence>MTEYKLVVVGVDFRTLLKLHLALVRPYLDYTVQFWSPIPRKNSEENLEYRDRLKHLNLHSPRDVYKWKSGLNKGGITKWNKFPNIIINSNLLDSFKHRSDGYMSNSGWV</sequence>